<evidence type="ECO:0000256" key="3">
    <source>
        <dbReference type="ARBA" id="ARBA00023134"/>
    </source>
</evidence>
<dbReference type="PANTHER" id="PTHR10903:SF170">
    <property type="entry name" value="GTPASE IMAP FAMILY MEMBER 7"/>
    <property type="match status" value="1"/>
</dbReference>
<evidence type="ECO:0000313" key="6">
    <source>
        <dbReference type="Proteomes" id="UP000261420"/>
    </source>
</evidence>
<evidence type="ECO:0000256" key="2">
    <source>
        <dbReference type="ARBA" id="ARBA00022741"/>
    </source>
</evidence>
<evidence type="ECO:0000259" key="4">
    <source>
        <dbReference type="Pfam" id="PF04548"/>
    </source>
</evidence>
<name>A0A3B4VLZ8_SERDU</name>
<sequence>MDNNSPRHQLQELRIVMIGQKTSGKTATGNTLLHKEVFPTCQTENCQVDQGEVAGRRITVIDTPGWWGESSRIFLVPVQPTFVVRNETNKVNCTQTVCKAVSHMVRPLFSHMFSAICNLFWDKISLFQQQ</sequence>
<protein>
    <recommendedName>
        <fullName evidence="4">AIG1-type G domain-containing protein</fullName>
    </recommendedName>
</protein>
<dbReference type="Pfam" id="PF04548">
    <property type="entry name" value="AIG1"/>
    <property type="match status" value="1"/>
</dbReference>
<organism evidence="5 6">
    <name type="scientific">Seriola dumerili</name>
    <name type="common">Greater amberjack</name>
    <name type="synonym">Caranx dumerili</name>
    <dbReference type="NCBI Taxonomy" id="41447"/>
    <lineage>
        <taxon>Eukaryota</taxon>
        <taxon>Metazoa</taxon>
        <taxon>Chordata</taxon>
        <taxon>Craniata</taxon>
        <taxon>Vertebrata</taxon>
        <taxon>Euteleostomi</taxon>
        <taxon>Actinopterygii</taxon>
        <taxon>Neopterygii</taxon>
        <taxon>Teleostei</taxon>
        <taxon>Neoteleostei</taxon>
        <taxon>Acanthomorphata</taxon>
        <taxon>Carangaria</taxon>
        <taxon>Carangiformes</taxon>
        <taxon>Carangidae</taxon>
        <taxon>Seriola</taxon>
    </lineage>
</organism>
<keyword evidence="6" id="KW-1185">Reference proteome</keyword>
<evidence type="ECO:0000256" key="1">
    <source>
        <dbReference type="ARBA" id="ARBA00008535"/>
    </source>
</evidence>
<reference evidence="5" key="2">
    <citation type="submission" date="2025-09" db="UniProtKB">
        <authorList>
            <consortium name="Ensembl"/>
        </authorList>
    </citation>
    <scope>IDENTIFICATION</scope>
</reference>
<dbReference type="PANTHER" id="PTHR10903">
    <property type="entry name" value="GTPASE, IMAP FAMILY MEMBER-RELATED"/>
    <property type="match status" value="1"/>
</dbReference>
<dbReference type="Ensembl" id="ENSSDUT00000032118.1">
    <property type="protein sequence ID" value="ENSSDUP00000031574.1"/>
    <property type="gene ID" value="ENSSDUG00000022690.1"/>
</dbReference>
<dbReference type="InterPro" id="IPR006703">
    <property type="entry name" value="G_AIG1"/>
</dbReference>
<dbReference type="AlphaFoldDB" id="A0A3B4VLZ8"/>
<dbReference type="GO" id="GO:0005525">
    <property type="term" value="F:GTP binding"/>
    <property type="evidence" value="ECO:0007669"/>
    <property type="project" value="UniProtKB-KW"/>
</dbReference>
<proteinExistence type="inferred from homology"/>
<keyword evidence="2" id="KW-0547">Nucleotide-binding</keyword>
<dbReference type="Gene3D" id="3.40.50.300">
    <property type="entry name" value="P-loop containing nucleotide triphosphate hydrolases"/>
    <property type="match status" value="1"/>
</dbReference>
<dbReference type="Proteomes" id="UP000261420">
    <property type="component" value="Unplaced"/>
</dbReference>
<evidence type="ECO:0000313" key="5">
    <source>
        <dbReference type="Ensembl" id="ENSSDUP00000031574.1"/>
    </source>
</evidence>
<dbReference type="InterPro" id="IPR027417">
    <property type="entry name" value="P-loop_NTPase"/>
</dbReference>
<dbReference type="InterPro" id="IPR045058">
    <property type="entry name" value="GIMA/IAN/Toc"/>
</dbReference>
<reference evidence="5" key="1">
    <citation type="submission" date="2025-08" db="UniProtKB">
        <authorList>
            <consortium name="Ensembl"/>
        </authorList>
    </citation>
    <scope>IDENTIFICATION</scope>
</reference>
<feature type="domain" description="AIG1-type G" evidence="4">
    <location>
        <begin position="13"/>
        <end position="66"/>
    </location>
</feature>
<comment type="similarity">
    <text evidence="1">Belongs to the TRAFAC class TrmE-Era-EngA-EngB-Septin-like GTPase superfamily. AIG1/Toc34/Toc159-like paraseptin GTPase family. IAN subfamily.</text>
</comment>
<dbReference type="SUPFAM" id="SSF52540">
    <property type="entry name" value="P-loop containing nucleoside triphosphate hydrolases"/>
    <property type="match status" value="1"/>
</dbReference>
<keyword evidence="3" id="KW-0342">GTP-binding</keyword>
<accession>A0A3B4VLZ8</accession>